<dbReference type="PANTHER" id="PTHR43104">
    <property type="entry name" value="L-2-HYDROXYGLUTARATE DEHYDROGENASE, MITOCHONDRIAL"/>
    <property type="match status" value="1"/>
</dbReference>
<comment type="caution">
    <text evidence="7">The sequence shown here is derived from an EMBL/GenBank/DDBJ whole genome shotgun (WGS) entry which is preliminary data.</text>
</comment>
<sequence>MVATADLIVIGAGIVGIATACELQSRQPGARIVLLEKEQSPALHQTGRNSGVIHAGVYYTPNSAKARFCREGKAEMLEFCRKENIPFERCGKLIVAVDEAECVRLADLQARAVQNGIEVEPVTGPEARILEPAIRAEAALWSPTTAIVDYSVVARRLAQRFTERGGEIRLGIRVDRAKEDTAGVRLTTSDGELQGAKAVVCAGLWADRLARAFGAETDFRIIPFRGEYYRIQNQPSDLVRRLIYPVPDPARPFLGVHLTRKLDGGFTVGPNAVLAAAREGYSGQFSLRDIGESLAYPGFWRLVVRNARSAVDELAGSVLRRAYLAKVQRYCPQIRLDDLVPYRPGIRAQAVRRDGRLVDDFLFVETRHSLHVCNAPSPAATAALPIARHIADRVLGPTAEARCA</sequence>
<dbReference type="GO" id="GO:0047545">
    <property type="term" value="F:(S)-2-hydroxyglutarate dehydrogenase activity"/>
    <property type="evidence" value="ECO:0007669"/>
    <property type="project" value="TreeGrafter"/>
</dbReference>
<keyword evidence="2" id="KW-0285">Flavoprotein</keyword>
<dbReference type="NCBIfam" id="NF008726">
    <property type="entry name" value="PRK11728.1"/>
    <property type="match status" value="1"/>
</dbReference>
<evidence type="ECO:0000256" key="5">
    <source>
        <dbReference type="ARBA" id="ARBA00037941"/>
    </source>
</evidence>
<proteinExistence type="inferred from homology"/>
<evidence type="ECO:0000256" key="1">
    <source>
        <dbReference type="ARBA" id="ARBA00001974"/>
    </source>
</evidence>
<dbReference type="Proteomes" id="UP000305887">
    <property type="component" value="Unassembled WGS sequence"/>
</dbReference>
<name>A0A5C4MXQ4_9RHOB</name>
<dbReference type="PANTHER" id="PTHR43104:SF2">
    <property type="entry name" value="L-2-HYDROXYGLUTARATE DEHYDROGENASE, MITOCHONDRIAL"/>
    <property type="match status" value="1"/>
</dbReference>
<feature type="domain" description="FAD dependent oxidoreductase" evidence="6">
    <location>
        <begin position="6"/>
        <end position="393"/>
    </location>
</feature>
<evidence type="ECO:0000259" key="6">
    <source>
        <dbReference type="Pfam" id="PF01266"/>
    </source>
</evidence>
<evidence type="ECO:0000256" key="3">
    <source>
        <dbReference type="ARBA" id="ARBA00022827"/>
    </source>
</evidence>
<reference evidence="7 8" key="1">
    <citation type="submission" date="2019-06" db="EMBL/GenBank/DDBJ databases">
        <title>YIM 131921 draft genome.</title>
        <authorList>
            <person name="Jiang L."/>
        </authorList>
    </citation>
    <scope>NUCLEOTIDE SEQUENCE [LARGE SCALE GENOMIC DNA]</scope>
    <source>
        <strain evidence="7 8">YIM 131921</strain>
    </source>
</reference>
<dbReference type="InterPro" id="IPR006076">
    <property type="entry name" value="FAD-dep_OxRdtase"/>
</dbReference>
<dbReference type="EC" id="1.1.3.-" evidence="7"/>
<evidence type="ECO:0000256" key="4">
    <source>
        <dbReference type="ARBA" id="ARBA00023002"/>
    </source>
</evidence>
<gene>
    <name evidence="7" type="primary">lhgO</name>
    <name evidence="7" type="ORF">FHG66_07860</name>
</gene>
<dbReference type="SUPFAM" id="SSF51905">
    <property type="entry name" value="FAD/NAD(P)-binding domain"/>
    <property type="match status" value="1"/>
</dbReference>
<dbReference type="InterPro" id="IPR036188">
    <property type="entry name" value="FAD/NAD-bd_sf"/>
</dbReference>
<keyword evidence="4 7" id="KW-0560">Oxidoreductase</keyword>
<evidence type="ECO:0000256" key="2">
    <source>
        <dbReference type="ARBA" id="ARBA00022630"/>
    </source>
</evidence>
<keyword evidence="3" id="KW-0274">FAD</keyword>
<evidence type="ECO:0000313" key="8">
    <source>
        <dbReference type="Proteomes" id="UP000305887"/>
    </source>
</evidence>
<dbReference type="RefSeq" id="WP_139076204.1">
    <property type="nucleotide sequence ID" value="NZ_VDFU01000007.1"/>
</dbReference>
<organism evidence="7 8">
    <name type="scientific">Rubellimicrobium rubrum</name>
    <dbReference type="NCBI Taxonomy" id="2585369"/>
    <lineage>
        <taxon>Bacteria</taxon>
        <taxon>Pseudomonadati</taxon>
        <taxon>Pseudomonadota</taxon>
        <taxon>Alphaproteobacteria</taxon>
        <taxon>Rhodobacterales</taxon>
        <taxon>Roseobacteraceae</taxon>
        <taxon>Rubellimicrobium</taxon>
    </lineage>
</organism>
<comment type="cofactor">
    <cofactor evidence="1">
        <name>FAD</name>
        <dbReference type="ChEBI" id="CHEBI:57692"/>
    </cofactor>
</comment>
<protein>
    <submittedName>
        <fullName evidence="7">L-2-hydroxyglutarate oxidase</fullName>
        <ecNumber evidence="7">1.1.3.-</ecNumber>
    </submittedName>
</protein>
<accession>A0A5C4MXQ4</accession>
<dbReference type="Pfam" id="PF01266">
    <property type="entry name" value="DAO"/>
    <property type="match status" value="1"/>
</dbReference>
<dbReference type="Gene3D" id="3.30.9.10">
    <property type="entry name" value="D-Amino Acid Oxidase, subunit A, domain 2"/>
    <property type="match status" value="1"/>
</dbReference>
<evidence type="ECO:0000313" key="7">
    <source>
        <dbReference type="EMBL" id="TNC50408.1"/>
    </source>
</evidence>
<dbReference type="EMBL" id="VDFU01000007">
    <property type="protein sequence ID" value="TNC50408.1"/>
    <property type="molecule type" value="Genomic_DNA"/>
</dbReference>
<dbReference type="Gene3D" id="3.50.50.60">
    <property type="entry name" value="FAD/NAD(P)-binding domain"/>
    <property type="match status" value="1"/>
</dbReference>
<dbReference type="OrthoDB" id="9801699at2"/>
<dbReference type="GO" id="GO:0005737">
    <property type="term" value="C:cytoplasm"/>
    <property type="evidence" value="ECO:0007669"/>
    <property type="project" value="TreeGrafter"/>
</dbReference>
<comment type="similarity">
    <text evidence="5">Belongs to the L2HGDH family.</text>
</comment>
<dbReference type="AlphaFoldDB" id="A0A5C4MXQ4"/>
<keyword evidence="8" id="KW-1185">Reference proteome</keyword>